<dbReference type="RefSeq" id="WP_380203144.1">
    <property type="nucleotide sequence ID" value="NZ_JBHTEK010000001.1"/>
</dbReference>
<dbReference type="Proteomes" id="UP001596513">
    <property type="component" value="Unassembled WGS sequence"/>
</dbReference>
<evidence type="ECO:0000313" key="4">
    <source>
        <dbReference type="EMBL" id="MFC7668096.1"/>
    </source>
</evidence>
<evidence type="ECO:0000256" key="1">
    <source>
        <dbReference type="ARBA" id="ARBA00022729"/>
    </source>
</evidence>
<comment type="caution">
    <text evidence="4">The sequence shown here is derived from an EMBL/GenBank/DDBJ whole genome shotgun (WGS) entry which is preliminary data.</text>
</comment>
<name>A0ABW2U7N7_9BACT</name>
<keyword evidence="5" id="KW-1185">Reference proteome</keyword>
<feature type="domain" description="Outer membrane protein beta-barrel" evidence="3">
    <location>
        <begin position="38"/>
        <end position="225"/>
    </location>
</feature>
<dbReference type="Gene3D" id="2.40.160.20">
    <property type="match status" value="1"/>
</dbReference>
<evidence type="ECO:0000259" key="3">
    <source>
        <dbReference type="Pfam" id="PF13505"/>
    </source>
</evidence>
<reference evidence="5" key="1">
    <citation type="journal article" date="2019" name="Int. J. Syst. Evol. Microbiol.">
        <title>The Global Catalogue of Microorganisms (GCM) 10K type strain sequencing project: providing services to taxonomists for standard genome sequencing and annotation.</title>
        <authorList>
            <consortium name="The Broad Institute Genomics Platform"/>
            <consortium name="The Broad Institute Genome Sequencing Center for Infectious Disease"/>
            <person name="Wu L."/>
            <person name="Ma J."/>
        </authorList>
    </citation>
    <scope>NUCLEOTIDE SEQUENCE [LARGE SCALE GENOMIC DNA]</scope>
    <source>
        <strain evidence="5">JCM 19635</strain>
    </source>
</reference>
<gene>
    <name evidence="4" type="ORF">ACFQT0_12405</name>
</gene>
<dbReference type="EMBL" id="JBHTEK010000001">
    <property type="protein sequence ID" value="MFC7668096.1"/>
    <property type="molecule type" value="Genomic_DNA"/>
</dbReference>
<feature type="region of interest" description="Disordered" evidence="2">
    <location>
        <begin position="1"/>
        <end position="26"/>
    </location>
</feature>
<sequence>MSCAALPCRAQDAPGSGPAPAAQPSAKAEPSAKLLKQYRFYAGAQAAVQAFRVQSTSYATQEAIVRPLYVFAGYQMTPHVAIQAGFMRRSTGSSKITSTSYNQANQVVLYSQELQRYNVAVPVLLRVRLARQPANRFYVDALLGPTLLFHRYQIDETLTVGGQVQSDVHEDFTSRHLYLSGGFSAGCRLRPHLDLMVEATANRDTEKPASDGVKPFTFGVGAGLRYSFNFSKAAD</sequence>
<keyword evidence="1" id="KW-0732">Signal</keyword>
<accession>A0ABW2U7N7</accession>
<dbReference type="InterPro" id="IPR027385">
    <property type="entry name" value="Beta-barrel_OMP"/>
</dbReference>
<dbReference type="InterPro" id="IPR011250">
    <property type="entry name" value="OMP/PagP_B-barrel"/>
</dbReference>
<proteinExistence type="predicted"/>
<feature type="compositionally biased region" description="Low complexity" evidence="2">
    <location>
        <begin position="10"/>
        <end position="26"/>
    </location>
</feature>
<dbReference type="Pfam" id="PF13505">
    <property type="entry name" value="OMP_b-brl"/>
    <property type="match status" value="1"/>
</dbReference>
<evidence type="ECO:0000313" key="5">
    <source>
        <dbReference type="Proteomes" id="UP001596513"/>
    </source>
</evidence>
<evidence type="ECO:0000256" key="2">
    <source>
        <dbReference type="SAM" id="MobiDB-lite"/>
    </source>
</evidence>
<organism evidence="4 5">
    <name type="scientific">Hymenobacter humi</name>
    <dbReference type="NCBI Taxonomy" id="1411620"/>
    <lineage>
        <taxon>Bacteria</taxon>
        <taxon>Pseudomonadati</taxon>
        <taxon>Bacteroidota</taxon>
        <taxon>Cytophagia</taxon>
        <taxon>Cytophagales</taxon>
        <taxon>Hymenobacteraceae</taxon>
        <taxon>Hymenobacter</taxon>
    </lineage>
</organism>
<protein>
    <submittedName>
        <fullName evidence="4">Outer membrane beta-barrel protein</fullName>
    </submittedName>
</protein>
<dbReference type="SUPFAM" id="SSF56925">
    <property type="entry name" value="OMPA-like"/>
    <property type="match status" value="1"/>
</dbReference>